<accession>A0A7W8P8Z0</accession>
<dbReference type="Pfam" id="PF18014">
    <property type="entry name" value="Acetyltransf_18"/>
    <property type="match status" value="1"/>
</dbReference>
<feature type="domain" description="N-acetyltransferase" evidence="1">
    <location>
        <begin position="1"/>
        <end position="131"/>
    </location>
</feature>
<evidence type="ECO:0000259" key="1">
    <source>
        <dbReference type="PROSITE" id="PS51186"/>
    </source>
</evidence>
<keyword evidence="2" id="KW-0808">Transferase</keyword>
<dbReference type="PANTHER" id="PTHR47237:SF2">
    <property type="entry name" value="BLL4206 PROTEIN"/>
    <property type="match status" value="1"/>
</dbReference>
<gene>
    <name evidence="2" type="ORF">HDG41_006918</name>
</gene>
<dbReference type="EMBL" id="JACHDE010000023">
    <property type="protein sequence ID" value="MBB5404822.1"/>
    <property type="molecule type" value="Genomic_DNA"/>
</dbReference>
<comment type="caution">
    <text evidence="2">The sequence shown here is derived from an EMBL/GenBank/DDBJ whole genome shotgun (WGS) entry which is preliminary data.</text>
</comment>
<dbReference type="GO" id="GO:0016747">
    <property type="term" value="F:acyltransferase activity, transferring groups other than amino-acyl groups"/>
    <property type="evidence" value="ECO:0007669"/>
    <property type="project" value="InterPro"/>
</dbReference>
<dbReference type="RefSeq" id="WP_260332424.1">
    <property type="nucleotide sequence ID" value="NZ_JACHDE010000023.1"/>
</dbReference>
<organism evidence="2 3">
    <name type="scientific">Paraburkholderia youngii</name>
    <dbReference type="NCBI Taxonomy" id="2782701"/>
    <lineage>
        <taxon>Bacteria</taxon>
        <taxon>Pseudomonadati</taxon>
        <taxon>Pseudomonadota</taxon>
        <taxon>Betaproteobacteria</taxon>
        <taxon>Burkholderiales</taxon>
        <taxon>Burkholderiaceae</taxon>
        <taxon>Paraburkholderia</taxon>
    </lineage>
</organism>
<name>A0A7W8P8Z0_9BURK</name>
<dbReference type="CDD" id="cd04301">
    <property type="entry name" value="NAT_SF"/>
    <property type="match status" value="1"/>
</dbReference>
<dbReference type="InterPro" id="IPR000182">
    <property type="entry name" value="GNAT_dom"/>
</dbReference>
<dbReference type="InterPro" id="IPR052729">
    <property type="entry name" value="Acyl/Acetyltrans_Enzymes"/>
</dbReference>
<dbReference type="Pfam" id="PF00583">
    <property type="entry name" value="Acetyltransf_1"/>
    <property type="match status" value="1"/>
</dbReference>
<dbReference type="PANTHER" id="PTHR47237">
    <property type="entry name" value="SLL0310 PROTEIN"/>
    <property type="match status" value="1"/>
</dbReference>
<dbReference type="Gene3D" id="3.40.630.30">
    <property type="match status" value="1"/>
</dbReference>
<sequence length="283" mass="30383">MTSADIATAQKMSLAVSWPHRLEDWQFALDAGTGFVAELDGAVIGTGLCWKHGTKRASLGLVIVSDAHQGRGIGRKLMEMLIEEVGSRVTFLHATPEGKPLYEKLGFSVCGMLKQHQGRVTETVPVTLPHGIHLSDAQHEDLAQLAALATRATGLERQAMLAALFRVGSCAVLEQNGSIIGFSVFRLFGRGYVIGPVVASASPGDLNAKALIACWLKGRENEYIRVDVPVGPGESDINDWLAAQGLPCVDSVVKMVRNAPADEHSGLPDADVRWYGLITQAMF</sequence>
<evidence type="ECO:0000313" key="3">
    <source>
        <dbReference type="Proteomes" id="UP000592820"/>
    </source>
</evidence>
<dbReference type="AlphaFoldDB" id="A0A7W8P8Z0"/>
<dbReference type="InterPro" id="IPR041496">
    <property type="entry name" value="YitH/HolE_GNAT"/>
</dbReference>
<proteinExistence type="predicted"/>
<evidence type="ECO:0000313" key="2">
    <source>
        <dbReference type="EMBL" id="MBB5404822.1"/>
    </source>
</evidence>
<protein>
    <submittedName>
        <fullName evidence="2">GNAT superfamily N-acetyltransferase</fullName>
    </submittedName>
</protein>
<dbReference type="PROSITE" id="PS51186">
    <property type="entry name" value="GNAT"/>
    <property type="match status" value="1"/>
</dbReference>
<reference evidence="2 3" key="1">
    <citation type="submission" date="2020-08" db="EMBL/GenBank/DDBJ databases">
        <title>Genomic Encyclopedia of Type Strains, Phase IV (KMG-V): Genome sequencing to study the core and pangenomes of soil and plant-associated prokaryotes.</title>
        <authorList>
            <person name="Whitman W."/>
        </authorList>
    </citation>
    <scope>NUCLEOTIDE SEQUENCE [LARGE SCALE GENOMIC DNA]</scope>
    <source>
        <strain evidence="2 3">JPY162</strain>
    </source>
</reference>
<dbReference type="InterPro" id="IPR016181">
    <property type="entry name" value="Acyl_CoA_acyltransferase"/>
</dbReference>
<dbReference type="SUPFAM" id="SSF55729">
    <property type="entry name" value="Acyl-CoA N-acyltransferases (Nat)"/>
    <property type="match status" value="1"/>
</dbReference>
<dbReference type="Proteomes" id="UP000592820">
    <property type="component" value="Unassembled WGS sequence"/>
</dbReference>
<dbReference type="Gene3D" id="3.40.630.90">
    <property type="match status" value="1"/>
</dbReference>